<dbReference type="Gene3D" id="1.20.1250.20">
    <property type="entry name" value="MFS general substrate transporter like domains"/>
    <property type="match status" value="1"/>
</dbReference>
<comment type="subcellular location">
    <subcellularLocation>
        <location evidence="1">Membrane</location>
        <topology evidence="1">Multi-pass membrane protein</topology>
    </subcellularLocation>
</comment>
<gene>
    <name evidence="11" type="ORF">FFLO_05065</name>
</gene>
<feature type="transmembrane region" description="Helical" evidence="9">
    <location>
        <begin position="197"/>
        <end position="216"/>
    </location>
</feature>
<feature type="transmembrane region" description="Helical" evidence="9">
    <location>
        <begin position="111"/>
        <end position="132"/>
    </location>
</feature>
<dbReference type="InterPro" id="IPR005829">
    <property type="entry name" value="Sugar_transporter_CS"/>
</dbReference>
<dbReference type="InterPro" id="IPR020846">
    <property type="entry name" value="MFS_dom"/>
</dbReference>
<feature type="domain" description="Major facilitator superfamily (MFS) profile" evidence="10">
    <location>
        <begin position="63"/>
        <end position="526"/>
    </location>
</feature>
<comment type="similarity">
    <text evidence="2 8">Belongs to the major facilitator superfamily. Sugar transporter (TC 2.A.1.1) family.</text>
</comment>
<dbReference type="InterPro" id="IPR003663">
    <property type="entry name" value="Sugar/inositol_transpt"/>
</dbReference>
<keyword evidence="3 8" id="KW-0813">Transport</keyword>
<feature type="transmembrane region" description="Helical" evidence="9">
    <location>
        <begin position="474"/>
        <end position="496"/>
    </location>
</feature>
<dbReference type="PROSITE" id="PS00216">
    <property type="entry name" value="SUGAR_TRANSPORT_1"/>
    <property type="match status" value="1"/>
</dbReference>
<keyword evidence="6 9" id="KW-0472">Membrane</keyword>
<comment type="caution">
    <text evidence="11">The sequence shown here is derived from an EMBL/GenBank/DDBJ whole genome shotgun (WGS) entry which is preliminary data.</text>
</comment>
<comment type="catalytic activity">
    <reaction evidence="7">
        <text>myo-inositol(out) + H(+)(out) = myo-inositol(in) + H(+)(in)</text>
        <dbReference type="Rhea" id="RHEA:60364"/>
        <dbReference type="ChEBI" id="CHEBI:15378"/>
        <dbReference type="ChEBI" id="CHEBI:17268"/>
    </reaction>
</comment>
<dbReference type="SUPFAM" id="SSF103473">
    <property type="entry name" value="MFS general substrate transporter"/>
    <property type="match status" value="1"/>
</dbReference>
<dbReference type="FunFam" id="1.20.1250.20:FF:000026">
    <property type="entry name" value="MFS quinate transporter QutD"/>
    <property type="match status" value="1"/>
</dbReference>
<evidence type="ECO:0000256" key="6">
    <source>
        <dbReference type="ARBA" id="ARBA00023136"/>
    </source>
</evidence>
<feature type="transmembrane region" description="Helical" evidence="9">
    <location>
        <begin position="228"/>
        <end position="247"/>
    </location>
</feature>
<evidence type="ECO:0000256" key="7">
    <source>
        <dbReference type="ARBA" id="ARBA00049119"/>
    </source>
</evidence>
<keyword evidence="12" id="KW-1185">Reference proteome</keyword>
<evidence type="ECO:0000259" key="10">
    <source>
        <dbReference type="PROSITE" id="PS50850"/>
    </source>
</evidence>
<feature type="transmembrane region" description="Helical" evidence="9">
    <location>
        <begin position="502"/>
        <end position="522"/>
    </location>
</feature>
<dbReference type="EMBL" id="JABELV010000119">
    <property type="protein sequence ID" value="KAG7530402.1"/>
    <property type="molecule type" value="Genomic_DNA"/>
</dbReference>
<name>A0A8K0NRP8_9TREE</name>
<dbReference type="Proteomes" id="UP000812966">
    <property type="component" value="Unassembled WGS sequence"/>
</dbReference>
<evidence type="ECO:0000256" key="9">
    <source>
        <dbReference type="SAM" id="Phobius"/>
    </source>
</evidence>
<dbReference type="PANTHER" id="PTHR48022:SF14">
    <property type="entry name" value="MAJOR FACILITATOR SUPERFAMILY (MFS) PROFILE DOMAIN-CONTAINING PROTEIN-RELATED"/>
    <property type="match status" value="1"/>
</dbReference>
<evidence type="ECO:0000256" key="2">
    <source>
        <dbReference type="ARBA" id="ARBA00010992"/>
    </source>
</evidence>
<dbReference type="InterPro" id="IPR005828">
    <property type="entry name" value="MFS_sugar_transport-like"/>
</dbReference>
<dbReference type="GO" id="GO:0005351">
    <property type="term" value="F:carbohydrate:proton symporter activity"/>
    <property type="evidence" value="ECO:0007669"/>
    <property type="project" value="TreeGrafter"/>
</dbReference>
<evidence type="ECO:0000256" key="5">
    <source>
        <dbReference type="ARBA" id="ARBA00022989"/>
    </source>
</evidence>
<evidence type="ECO:0000256" key="3">
    <source>
        <dbReference type="ARBA" id="ARBA00022448"/>
    </source>
</evidence>
<feature type="transmembrane region" description="Helical" evidence="9">
    <location>
        <begin position="337"/>
        <end position="357"/>
    </location>
</feature>
<dbReference type="InterPro" id="IPR050360">
    <property type="entry name" value="MFS_Sugar_Transporters"/>
</dbReference>
<keyword evidence="5 9" id="KW-1133">Transmembrane helix</keyword>
<feature type="transmembrane region" description="Helical" evidence="9">
    <location>
        <begin position="435"/>
        <end position="453"/>
    </location>
</feature>
<keyword evidence="4 9" id="KW-0812">Transmembrane</keyword>
<proteinExistence type="inferred from homology"/>
<evidence type="ECO:0000313" key="11">
    <source>
        <dbReference type="EMBL" id="KAG7530402.1"/>
    </source>
</evidence>
<sequence length="597" mass="65541">MSEEKQHHGRHPPDRDAVPTLASLGVDLHPDTYRYCEDSQALADAIGGNRLRDVFANWIVVAAAFSACMGGLLFGFDQGILSIVLTMKQFLNQFPETDPAQDSGAAFNKGIMTGLLELGAFLGAIQAGYLADRYSRKKAIAIGSAWFIVGSIIQAASFSYAQLVVGRFVGGVGIGFLSSVAPMYISEIAPPNVRGAFLALEGATIVIGIVIMFYITYGTRHIPDDWSFRVPFVIQVAPCIFLGLGLWKLPYSPRWLAQVGRDREALDALVRLRGTPSTDPRVQAEWITIRAEALRNREVIVMAHPTIAQKAGLAAEIKLEIAAWIDMFKPGILRRTMIGVMLMVFQQFQGINALIYYSPTLFEQLGLGYEMQLTMSGVLNVCQMVATTSSFFYLDKIGRKPPLLLGSVVNTISHVIVAVMIAKFSHDWPNHQKEAWVGVSFILIFCFSFGLGWSPVPWALPAEVHASSRRAKGVAITTCCNWLFNFIIGVITPPMIQHIKWGTFLFFAAFSFMSAIWTWFFCPETKGVSLEGLDRIFGTKAGVEEIDAKADILHAIIGISSTTGRNDVPALGTGYQNDEISDKGAAFKGQSEFVERV</sequence>
<dbReference type="PROSITE" id="PS00217">
    <property type="entry name" value="SUGAR_TRANSPORT_2"/>
    <property type="match status" value="1"/>
</dbReference>
<reference evidence="11" key="1">
    <citation type="submission" date="2020-04" db="EMBL/GenBank/DDBJ databases">
        <title>Analysis of mating type loci in Filobasidium floriforme.</title>
        <authorList>
            <person name="Nowrousian M."/>
        </authorList>
    </citation>
    <scope>NUCLEOTIDE SEQUENCE</scope>
    <source>
        <strain evidence="11">CBS 6242</strain>
    </source>
</reference>
<protein>
    <recommendedName>
        <fullName evidence="10">Major facilitator superfamily (MFS) profile domain-containing protein</fullName>
    </recommendedName>
</protein>
<dbReference type="PRINTS" id="PR00171">
    <property type="entry name" value="SUGRTRNSPORT"/>
</dbReference>
<evidence type="ECO:0000256" key="8">
    <source>
        <dbReference type="RuleBase" id="RU003346"/>
    </source>
</evidence>
<evidence type="ECO:0000256" key="4">
    <source>
        <dbReference type="ARBA" id="ARBA00022692"/>
    </source>
</evidence>
<feature type="transmembrane region" description="Helical" evidence="9">
    <location>
        <begin position="377"/>
        <end position="394"/>
    </location>
</feature>
<organism evidence="11 12">
    <name type="scientific">Filobasidium floriforme</name>
    <dbReference type="NCBI Taxonomy" id="5210"/>
    <lineage>
        <taxon>Eukaryota</taxon>
        <taxon>Fungi</taxon>
        <taxon>Dikarya</taxon>
        <taxon>Basidiomycota</taxon>
        <taxon>Agaricomycotina</taxon>
        <taxon>Tremellomycetes</taxon>
        <taxon>Filobasidiales</taxon>
        <taxon>Filobasidiaceae</taxon>
        <taxon>Filobasidium</taxon>
    </lineage>
</organism>
<accession>A0A8K0NRP8</accession>
<dbReference type="AlphaFoldDB" id="A0A8K0NRP8"/>
<dbReference type="Pfam" id="PF00083">
    <property type="entry name" value="Sugar_tr"/>
    <property type="match status" value="1"/>
</dbReference>
<dbReference type="OrthoDB" id="8120565at2759"/>
<feature type="transmembrane region" description="Helical" evidence="9">
    <location>
        <begin position="55"/>
        <end position="76"/>
    </location>
</feature>
<dbReference type="PROSITE" id="PS50850">
    <property type="entry name" value="MFS"/>
    <property type="match status" value="1"/>
</dbReference>
<evidence type="ECO:0000313" key="12">
    <source>
        <dbReference type="Proteomes" id="UP000812966"/>
    </source>
</evidence>
<feature type="transmembrane region" description="Helical" evidence="9">
    <location>
        <begin position="164"/>
        <end position="185"/>
    </location>
</feature>
<dbReference type="PANTHER" id="PTHR48022">
    <property type="entry name" value="PLASTIDIC GLUCOSE TRANSPORTER 4"/>
    <property type="match status" value="1"/>
</dbReference>
<dbReference type="GO" id="GO:0016020">
    <property type="term" value="C:membrane"/>
    <property type="evidence" value="ECO:0007669"/>
    <property type="project" value="UniProtKB-SubCell"/>
</dbReference>
<feature type="transmembrane region" description="Helical" evidence="9">
    <location>
        <begin position="403"/>
        <end position="423"/>
    </location>
</feature>
<dbReference type="NCBIfam" id="TIGR00879">
    <property type="entry name" value="SP"/>
    <property type="match status" value="1"/>
</dbReference>
<evidence type="ECO:0000256" key="1">
    <source>
        <dbReference type="ARBA" id="ARBA00004141"/>
    </source>
</evidence>
<feature type="transmembrane region" description="Helical" evidence="9">
    <location>
        <begin position="139"/>
        <end position="158"/>
    </location>
</feature>
<dbReference type="InterPro" id="IPR036259">
    <property type="entry name" value="MFS_trans_sf"/>
</dbReference>